<dbReference type="Pfam" id="PF13443">
    <property type="entry name" value="HTH_26"/>
    <property type="match status" value="1"/>
</dbReference>
<dbReference type="SMART" id="SM00530">
    <property type="entry name" value="HTH_XRE"/>
    <property type="match status" value="1"/>
</dbReference>
<dbReference type="InterPro" id="IPR010982">
    <property type="entry name" value="Lambda_DNA-bd_dom_sf"/>
</dbReference>
<gene>
    <name evidence="2" type="ORF">ERS852407_06144</name>
</gene>
<dbReference type="EMBL" id="CYZE01000049">
    <property type="protein sequence ID" value="CUP51764.1"/>
    <property type="molecule type" value="Genomic_DNA"/>
</dbReference>
<dbReference type="PROSITE" id="PS50943">
    <property type="entry name" value="HTH_CROC1"/>
    <property type="match status" value="1"/>
</dbReference>
<feature type="domain" description="HTH cro/C1-type" evidence="1">
    <location>
        <begin position="6"/>
        <end position="61"/>
    </location>
</feature>
<dbReference type="CDD" id="cd00093">
    <property type="entry name" value="HTH_XRE"/>
    <property type="match status" value="1"/>
</dbReference>
<proteinExistence type="predicted"/>
<evidence type="ECO:0000313" key="2">
    <source>
        <dbReference type="EMBL" id="CUP51764.1"/>
    </source>
</evidence>
<dbReference type="RefSeq" id="WP_055661024.1">
    <property type="nucleotide sequence ID" value="NZ_CABIXC010000049.1"/>
</dbReference>
<protein>
    <submittedName>
        <fullName evidence="2">Helix-turn-helix</fullName>
    </submittedName>
</protein>
<dbReference type="InterPro" id="IPR001387">
    <property type="entry name" value="Cro/C1-type_HTH"/>
</dbReference>
<name>A0A174NST8_9FIRM</name>
<organism evidence="2 3">
    <name type="scientific">Hungatella hathewayi</name>
    <dbReference type="NCBI Taxonomy" id="154046"/>
    <lineage>
        <taxon>Bacteria</taxon>
        <taxon>Bacillati</taxon>
        <taxon>Bacillota</taxon>
        <taxon>Clostridia</taxon>
        <taxon>Lachnospirales</taxon>
        <taxon>Lachnospiraceae</taxon>
        <taxon>Hungatella</taxon>
    </lineage>
</organism>
<dbReference type="GO" id="GO:0003677">
    <property type="term" value="F:DNA binding"/>
    <property type="evidence" value="ECO:0007669"/>
    <property type="project" value="InterPro"/>
</dbReference>
<dbReference type="Gene3D" id="1.10.260.40">
    <property type="entry name" value="lambda repressor-like DNA-binding domains"/>
    <property type="match status" value="1"/>
</dbReference>
<evidence type="ECO:0000259" key="1">
    <source>
        <dbReference type="PROSITE" id="PS50943"/>
    </source>
</evidence>
<accession>A0A174NST8</accession>
<dbReference type="AlphaFoldDB" id="A0A174NST8"/>
<dbReference type="Proteomes" id="UP000095651">
    <property type="component" value="Unassembled WGS sequence"/>
</dbReference>
<sequence length="153" mass="17464">MVNNKILMYMKLKDINKTQLSALTGIPATTLNRIINGTVINVKTAYMETIAKALGTTIYNLFDLPELNQPLITALRPEEAGTVVEKLLSEEESLLLYWFQNSSQDSRASILMKARNEYYVTQREINEKLSVGKPFVADTEDYNQIEFNFKHPN</sequence>
<evidence type="ECO:0000313" key="3">
    <source>
        <dbReference type="Proteomes" id="UP000095651"/>
    </source>
</evidence>
<reference evidence="2 3" key="1">
    <citation type="submission" date="2015-09" db="EMBL/GenBank/DDBJ databases">
        <authorList>
            <consortium name="Pathogen Informatics"/>
        </authorList>
    </citation>
    <scope>NUCLEOTIDE SEQUENCE [LARGE SCALE GENOMIC DNA]</scope>
    <source>
        <strain evidence="2 3">2789STDY5608850</strain>
    </source>
</reference>
<dbReference type="SUPFAM" id="SSF47413">
    <property type="entry name" value="lambda repressor-like DNA-binding domains"/>
    <property type="match status" value="1"/>
</dbReference>